<dbReference type="InterPro" id="IPR006311">
    <property type="entry name" value="TAT_signal"/>
</dbReference>
<protein>
    <recommendedName>
        <fullName evidence="4">Tat pathway signal sequence domain protein</fullName>
    </recommendedName>
</protein>
<dbReference type="GO" id="GO:0005975">
    <property type="term" value="P:carbohydrate metabolic process"/>
    <property type="evidence" value="ECO:0007669"/>
    <property type="project" value="InterPro"/>
</dbReference>
<evidence type="ECO:0000313" key="2">
    <source>
        <dbReference type="EMBL" id="GES21098.1"/>
    </source>
</evidence>
<proteinExistence type="predicted"/>
<dbReference type="Proteomes" id="UP000377595">
    <property type="component" value="Unassembled WGS sequence"/>
</dbReference>
<dbReference type="AlphaFoldDB" id="A0A5M3XRU2"/>
<feature type="signal peptide" evidence="1">
    <location>
        <begin position="1"/>
        <end position="31"/>
    </location>
</feature>
<dbReference type="SUPFAM" id="SSF48208">
    <property type="entry name" value="Six-hairpin glycosidases"/>
    <property type="match status" value="1"/>
</dbReference>
<dbReference type="InterPro" id="IPR008928">
    <property type="entry name" value="6-hairpin_glycosidase_sf"/>
</dbReference>
<gene>
    <name evidence="2" type="ORF">Aple_039940</name>
</gene>
<dbReference type="PROSITE" id="PS51318">
    <property type="entry name" value="TAT"/>
    <property type="match status" value="1"/>
</dbReference>
<evidence type="ECO:0000313" key="3">
    <source>
        <dbReference type="Proteomes" id="UP000377595"/>
    </source>
</evidence>
<dbReference type="RefSeq" id="WP_155346113.1">
    <property type="nucleotide sequence ID" value="NZ_BAAAHM010000003.1"/>
</dbReference>
<keyword evidence="1" id="KW-0732">Signal</keyword>
<name>A0A5M3XRU2_9ACTN</name>
<sequence>MSSPFLSRRNFVAASATSAVVPFVLSGTASASSGDLVDHRLGGSVDRAFGYLNAVLDGYQQGSGLRLAQSYNNESGLMTTAFVYDNALAVIAYLSRPSRENVRRAKIIGDTFLWIQDNDETFTDGRVRQAYAAGPMLFYGGGPEFPGVQRADGKAAFLWPFGFGGSAVGDVAWTALALARLYERTRERKYLDGAVTLGEWIVGNSVSPYRYGGYLGGVQGDGTTKQRWCSSEHNIDVYALFRGLAKFTGDRVWKARARVAGDFLDAMWNPQGRFYWTGTKGANPADDPNEINPSPVPEDVQTWAYLARGDRGRAVDWTADALATTDRGGVSENSQLPAGYSVSGVTFSDVSKTLTGPVPNGTGNNNRDAVWFEGTAHLAAALVARGDRGKARGYLGQIASGQAALGAGQTVGLTSDPNGGRLSNPGEGGTWTGTTLPARSGVVAASSAFDTGFGFGYFQNQHVGATSWYLMAALGSNPYRF</sequence>
<organism evidence="2 3">
    <name type="scientific">Acrocarpospora pleiomorpha</name>
    <dbReference type="NCBI Taxonomy" id="90975"/>
    <lineage>
        <taxon>Bacteria</taxon>
        <taxon>Bacillati</taxon>
        <taxon>Actinomycetota</taxon>
        <taxon>Actinomycetes</taxon>
        <taxon>Streptosporangiales</taxon>
        <taxon>Streptosporangiaceae</taxon>
        <taxon>Acrocarpospora</taxon>
    </lineage>
</organism>
<accession>A0A5M3XRU2</accession>
<evidence type="ECO:0000256" key="1">
    <source>
        <dbReference type="SAM" id="SignalP"/>
    </source>
</evidence>
<evidence type="ECO:0008006" key="4">
    <source>
        <dbReference type="Google" id="ProtNLM"/>
    </source>
</evidence>
<dbReference type="OrthoDB" id="1171174at2"/>
<feature type="chain" id="PRO_5024356447" description="Tat pathway signal sequence domain protein" evidence="1">
    <location>
        <begin position="32"/>
        <end position="481"/>
    </location>
</feature>
<dbReference type="Gene3D" id="1.50.10.20">
    <property type="match status" value="1"/>
</dbReference>
<comment type="caution">
    <text evidence="2">The sequence shown here is derived from an EMBL/GenBank/DDBJ whole genome shotgun (WGS) entry which is preliminary data.</text>
</comment>
<dbReference type="EMBL" id="BLAF01000021">
    <property type="protein sequence ID" value="GES21098.1"/>
    <property type="molecule type" value="Genomic_DNA"/>
</dbReference>
<reference evidence="2 3" key="1">
    <citation type="submission" date="2019-10" db="EMBL/GenBank/DDBJ databases">
        <title>Whole genome shotgun sequence of Acrocarpospora pleiomorpha NBRC 16267.</title>
        <authorList>
            <person name="Ichikawa N."/>
            <person name="Kimura A."/>
            <person name="Kitahashi Y."/>
            <person name="Komaki H."/>
            <person name="Oguchi A."/>
        </authorList>
    </citation>
    <scope>NUCLEOTIDE SEQUENCE [LARGE SCALE GENOMIC DNA]</scope>
    <source>
        <strain evidence="2 3">NBRC 16267</strain>
    </source>
</reference>
<keyword evidence="3" id="KW-1185">Reference proteome</keyword>